<feature type="transmembrane region" description="Helical" evidence="8">
    <location>
        <begin position="365"/>
        <end position="387"/>
    </location>
</feature>
<evidence type="ECO:0000256" key="5">
    <source>
        <dbReference type="ARBA" id="ARBA00022989"/>
    </source>
</evidence>
<organism evidence="10 11">
    <name type="scientific">Luteolibacter luteus</name>
    <dbReference type="NCBI Taxonomy" id="2728835"/>
    <lineage>
        <taxon>Bacteria</taxon>
        <taxon>Pseudomonadati</taxon>
        <taxon>Verrucomicrobiota</taxon>
        <taxon>Verrucomicrobiia</taxon>
        <taxon>Verrucomicrobiales</taxon>
        <taxon>Verrucomicrobiaceae</taxon>
        <taxon>Luteolibacter</taxon>
    </lineage>
</organism>
<feature type="transmembrane region" description="Helical" evidence="8">
    <location>
        <begin position="236"/>
        <end position="259"/>
    </location>
</feature>
<dbReference type="PANTHER" id="PTHR43266:SF2">
    <property type="entry name" value="MAJOR FACILITATOR SUPERFAMILY (MFS) PROFILE DOMAIN-CONTAINING PROTEIN"/>
    <property type="match status" value="1"/>
</dbReference>
<evidence type="ECO:0000259" key="9">
    <source>
        <dbReference type="PROSITE" id="PS50850"/>
    </source>
</evidence>
<dbReference type="KEGG" id="luo:HHL09_16390"/>
<evidence type="ECO:0000313" key="11">
    <source>
        <dbReference type="Proteomes" id="UP000501812"/>
    </source>
</evidence>
<evidence type="ECO:0000256" key="6">
    <source>
        <dbReference type="ARBA" id="ARBA00023136"/>
    </source>
</evidence>
<dbReference type="Pfam" id="PF01553">
    <property type="entry name" value="Acyltransferase"/>
    <property type="match status" value="1"/>
</dbReference>
<feature type="transmembrane region" description="Helical" evidence="8">
    <location>
        <begin position="279"/>
        <end position="297"/>
    </location>
</feature>
<dbReference type="Proteomes" id="UP000501812">
    <property type="component" value="Chromosome"/>
</dbReference>
<feature type="transmembrane region" description="Helical" evidence="8">
    <location>
        <begin position="57"/>
        <end position="77"/>
    </location>
</feature>
<feature type="transmembrane region" description="Helical" evidence="8">
    <location>
        <begin position="181"/>
        <end position="205"/>
    </location>
</feature>
<feature type="transmembrane region" description="Helical" evidence="8">
    <location>
        <begin position="144"/>
        <end position="169"/>
    </location>
</feature>
<keyword evidence="3" id="KW-1003">Cell membrane</keyword>
<feature type="transmembrane region" description="Helical" evidence="8">
    <location>
        <begin position="86"/>
        <end position="106"/>
    </location>
</feature>
<evidence type="ECO:0000256" key="1">
    <source>
        <dbReference type="ARBA" id="ARBA00004651"/>
    </source>
</evidence>
<dbReference type="PROSITE" id="PS50850">
    <property type="entry name" value="MFS"/>
    <property type="match status" value="1"/>
</dbReference>
<evidence type="ECO:0000256" key="3">
    <source>
        <dbReference type="ARBA" id="ARBA00022475"/>
    </source>
</evidence>
<dbReference type="AlphaFoldDB" id="A0A858RLF6"/>
<dbReference type="Gene3D" id="1.20.1250.20">
    <property type="entry name" value="MFS general substrate transporter like domains"/>
    <property type="match status" value="1"/>
</dbReference>
<proteinExistence type="predicted"/>
<keyword evidence="4 8" id="KW-0812">Transmembrane</keyword>
<comment type="subcellular location">
    <subcellularLocation>
        <location evidence="1">Cell membrane</location>
        <topology evidence="1">Multi-pass membrane protein</topology>
    </subcellularLocation>
</comment>
<evidence type="ECO:0000256" key="7">
    <source>
        <dbReference type="SAM" id="MobiDB-lite"/>
    </source>
</evidence>
<dbReference type="SUPFAM" id="SSF103473">
    <property type="entry name" value="MFS general substrate transporter"/>
    <property type="match status" value="1"/>
</dbReference>
<accession>A0A858RLF6</accession>
<keyword evidence="6 8" id="KW-0472">Membrane</keyword>
<feature type="domain" description="Major facilitator superfamily (MFS) profile" evidence="9">
    <location>
        <begin position="1"/>
        <end position="210"/>
    </location>
</feature>
<dbReference type="GO" id="GO:0016746">
    <property type="term" value="F:acyltransferase activity"/>
    <property type="evidence" value="ECO:0007669"/>
    <property type="project" value="InterPro"/>
</dbReference>
<dbReference type="GO" id="GO:0022857">
    <property type="term" value="F:transmembrane transporter activity"/>
    <property type="evidence" value="ECO:0007669"/>
    <property type="project" value="InterPro"/>
</dbReference>
<evidence type="ECO:0000256" key="2">
    <source>
        <dbReference type="ARBA" id="ARBA00022448"/>
    </source>
</evidence>
<feature type="transmembrane region" description="Helical" evidence="8">
    <location>
        <begin position="399"/>
        <end position="421"/>
    </location>
</feature>
<feature type="transmembrane region" description="Helical" evidence="8">
    <location>
        <begin position="329"/>
        <end position="353"/>
    </location>
</feature>
<dbReference type="CDD" id="cd06173">
    <property type="entry name" value="MFS_MefA_like"/>
    <property type="match status" value="1"/>
</dbReference>
<keyword evidence="2" id="KW-0813">Transport</keyword>
<feature type="transmembrane region" description="Helical" evidence="8">
    <location>
        <begin position="112"/>
        <end position="132"/>
    </location>
</feature>
<dbReference type="SUPFAM" id="SSF69593">
    <property type="entry name" value="Glycerol-3-phosphate (1)-acyltransferase"/>
    <property type="match status" value="1"/>
</dbReference>
<dbReference type="SMART" id="SM00563">
    <property type="entry name" value="PlsC"/>
    <property type="match status" value="1"/>
</dbReference>
<dbReference type="InterPro" id="IPR036259">
    <property type="entry name" value="MFS_trans_sf"/>
</dbReference>
<reference evidence="10 11" key="1">
    <citation type="submission" date="2020-04" db="EMBL/GenBank/DDBJ databases">
        <title>Luteolibacter sp. G-1-1-1 isolated from soil.</title>
        <authorList>
            <person name="Dahal R.H."/>
        </authorList>
    </citation>
    <scope>NUCLEOTIDE SEQUENCE [LARGE SCALE GENOMIC DNA]</scope>
    <source>
        <strain evidence="10 11">G-1-1-1</strain>
    </source>
</reference>
<dbReference type="InterPro" id="IPR002123">
    <property type="entry name" value="Plipid/glycerol_acylTrfase"/>
</dbReference>
<sequence>MDEARDEEQREPTRREWTGYWSMILQQTLNAFNDKAAQFLLIPLGGWLMGKASKVELVAGFLISLPYVLFAPLAGWLSDRFSKRNVMIGSAIAQLAILVSLCVAIAMKNFSLALAGFFALAVQSAFISPAKLGLIKELVGSRHLGFASGVQQMAAMLALLSGQILSGFIFDRRLDRLDDGWQAAAGPLLVIASIAVFGLLFSWFIPRTPSGAAEPLTGMLAVRHFRQLKDLWRDPVLRRTSFGIAFFWAFAGFINLWSITVAKELTGGGSGFGSMASRFMIAASLGMAGGFGVASLLMKRRIELGWVPVAGIAMTASTLLLAVPHPASTAFLVLLALTAFCAAIFLTPLNAFFQDRCPAGQRGELLAGANLQDCLAGVIVVAALYFIGSARTALDDPWWLGVHSQLLLAAIACGLATIFIAKLIPADLVRVIGLTILRLFYRVKTAGESNFPAKGGVLLLPNHITWADAFFLTAACPRPVRFVMEQSFMGTAAIRVFCQLFDTVPISSAKPREALKISAEALKEGHVVCIFPEGQLTRTGTLHELKRGFELIARQAGCPMLPTWTDGAWGSIFSFEGNRFFTKFPKRLRYGITVGFSKPIPPAEADIDLVRHRMMEASALALDVRVGMFRGTRRAARANGLQLAQVNALPRGGDFGVLEGDPLPGSLPGLVEFQRLYRAIPRESFAADASSDIHWLGGDALRSQIEKSIPSPTTGVFFDFSHRATQPLDRSDWIHCPCLAIDGVIVAMSMPDPPTPREGSKPQVGRKAGSFGILLPGFAIEETPDGPIARGPAAPEGLKLPPGYGLDQEGFVIPRNDGK</sequence>
<keyword evidence="11" id="KW-1185">Reference proteome</keyword>
<feature type="transmembrane region" description="Helical" evidence="8">
    <location>
        <begin position="304"/>
        <end position="323"/>
    </location>
</feature>
<dbReference type="CDD" id="cd07989">
    <property type="entry name" value="LPLAT_AGPAT-like"/>
    <property type="match status" value="1"/>
</dbReference>
<dbReference type="GO" id="GO:0005886">
    <property type="term" value="C:plasma membrane"/>
    <property type="evidence" value="ECO:0007669"/>
    <property type="project" value="UniProtKB-SubCell"/>
</dbReference>
<dbReference type="EMBL" id="CP051774">
    <property type="protein sequence ID" value="QJE97298.1"/>
    <property type="molecule type" value="Genomic_DNA"/>
</dbReference>
<dbReference type="PANTHER" id="PTHR43266">
    <property type="entry name" value="MACROLIDE-EFFLUX PROTEIN"/>
    <property type="match status" value="1"/>
</dbReference>
<dbReference type="Pfam" id="PF07690">
    <property type="entry name" value="MFS_1"/>
    <property type="match status" value="1"/>
</dbReference>
<protein>
    <submittedName>
        <fullName evidence="10">MFS transporter</fullName>
    </submittedName>
</protein>
<name>A0A858RLF6_9BACT</name>
<dbReference type="InterPro" id="IPR011701">
    <property type="entry name" value="MFS"/>
</dbReference>
<dbReference type="InterPro" id="IPR020846">
    <property type="entry name" value="MFS_dom"/>
</dbReference>
<gene>
    <name evidence="10" type="ORF">HHL09_16390</name>
</gene>
<feature type="region of interest" description="Disordered" evidence="7">
    <location>
        <begin position="783"/>
        <end position="805"/>
    </location>
</feature>
<evidence type="ECO:0000256" key="8">
    <source>
        <dbReference type="SAM" id="Phobius"/>
    </source>
</evidence>
<evidence type="ECO:0000313" key="10">
    <source>
        <dbReference type="EMBL" id="QJE97298.1"/>
    </source>
</evidence>
<keyword evidence="5 8" id="KW-1133">Transmembrane helix</keyword>
<evidence type="ECO:0000256" key="4">
    <source>
        <dbReference type="ARBA" id="ARBA00022692"/>
    </source>
</evidence>
<dbReference type="RefSeq" id="WP_169455698.1">
    <property type="nucleotide sequence ID" value="NZ_CP051774.1"/>
</dbReference>